<protein>
    <submittedName>
        <fullName evidence="2">Uncharacterized protein</fullName>
    </submittedName>
</protein>
<organism evidence="2 3">
    <name type="scientific">Nocardioides marmoribigeumensis</name>
    <dbReference type="NCBI Taxonomy" id="433649"/>
    <lineage>
        <taxon>Bacteria</taxon>
        <taxon>Bacillati</taxon>
        <taxon>Actinomycetota</taxon>
        <taxon>Actinomycetes</taxon>
        <taxon>Propionibacteriales</taxon>
        <taxon>Nocardioidaceae</taxon>
        <taxon>Nocardioides</taxon>
    </lineage>
</organism>
<evidence type="ECO:0000313" key="2">
    <source>
        <dbReference type="EMBL" id="MDR7364590.1"/>
    </source>
</evidence>
<dbReference type="Proteomes" id="UP001183648">
    <property type="component" value="Unassembled WGS sequence"/>
</dbReference>
<keyword evidence="3" id="KW-1185">Reference proteome</keyword>
<accession>A0ABU2C1R6</accession>
<dbReference type="EMBL" id="JAVDYG010000001">
    <property type="protein sequence ID" value="MDR7364590.1"/>
    <property type="molecule type" value="Genomic_DNA"/>
</dbReference>
<evidence type="ECO:0000256" key="1">
    <source>
        <dbReference type="SAM" id="MobiDB-lite"/>
    </source>
</evidence>
<dbReference type="RefSeq" id="WP_310306383.1">
    <property type="nucleotide sequence ID" value="NZ_BAAAPS010000006.1"/>
</dbReference>
<feature type="region of interest" description="Disordered" evidence="1">
    <location>
        <begin position="1"/>
        <end position="34"/>
    </location>
</feature>
<proteinExistence type="predicted"/>
<gene>
    <name evidence="2" type="ORF">J2S63_004143</name>
</gene>
<name>A0ABU2C1R6_9ACTN</name>
<reference evidence="2 3" key="1">
    <citation type="submission" date="2023-07" db="EMBL/GenBank/DDBJ databases">
        <title>Sequencing the genomes of 1000 actinobacteria strains.</title>
        <authorList>
            <person name="Klenk H.-P."/>
        </authorList>
    </citation>
    <scope>NUCLEOTIDE SEQUENCE [LARGE SCALE GENOMIC DNA]</scope>
    <source>
        <strain evidence="2 3">DSM 19426</strain>
    </source>
</reference>
<sequence length="101" mass="10880">MNASNAANPAAELPVVPRVGLQTQTTPRSGKLQERVERVARRLPTDATPDVLALPPGREAYALVVTQADAFGIPREEVGDEPDLILERDLLLDPPHGYFAG</sequence>
<comment type="caution">
    <text evidence="2">The sequence shown here is derived from an EMBL/GenBank/DDBJ whole genome shotgun (WGS) entry which is preliminary data.</text>
</comment>
<evidence type="ECO:0000313" key="3">
    <source>
        <dbReference type="Proteomes" id="UP001183648"/>
    </source>
</evidence>